<dbReference type="EMBL" id="JAGMUX010000004">
    <property type="protein sequence ID" value="KAH7260818.1"/>
    <property type="molecule type" value="Genomic_DNA"/>
</dbReference>
<evidence type="ECO:0000256" key="2">
    <source>
        <dbReference type="SAM" id="MobiDB-lite"/>
    </source>
</evidence>
<feature type="region of interest" description="Disordered" evidence="2">
    <location>
        <begin position="1"/>
        <end position="24"/>
    </location>
</feature>
<keyword evidence="5" id="KW-1185">Reference proteome</keyword>
<keyword evidence="3" id="KW-1133">Transmembrane helix</keyword>
<dbReference type="Proteomes" id="UP000720189">
    <property type="component" value="Unassembled WGS sequence"/>
</dbReference>
<evidence type="ECO:0000313" key="5">
    <source>
        <dbReference type="Proteomes" id="UP000720189"/>
    </source>
</evidence>
<keyword evidence="3" id="KW-0472">Membrane</keyword>
<keyword evidence="3" id="KW-0812">Transmembrane</keyword>
<accession>A0A9P9KGL3</accession>
<organism evidence="4 5">
    <name type="scientific">Fusarium redolens</name>
    <dbReference type="NCBI Taxonomy" id="48865"/>
    <lineage>
        <taxon>Eukaryota</taxon>
        <taxon>Fungi</taxon>
        <taxon>Dikarya</taxon>
        <taxon>Ascomycota</taxon>
        <taxon>Pezizomycotina</taxon>
        <taxon>Sordariomycetes</taxon>
        <taxon>Hypocreomycetidae</taxon>
        <taxon>Hypocreales</taxon>
        <taxon>Nectriaceae</taxon>
        <taxon>Fusarium</taxon>
        <taxon>Fusarium redolens species complex</taxon>
    </lineage>
</organism>
<evidence type="ECO:0000256" key="1">
    <source>
        <dbReference type="ARBA" id="ARBA00035112"/>
    </source>
</evidence>
<name>A0A9P9KGL3_FUSRE</name>
<dbReference type="Pfam" id="PF11807">
    <property type="entry name" value="UstYa"/>
    <property type="match status" value="1"/>
</dbReference>
<dbReference type="OrthoDB" id="3687641at2759"/>
<dbReference type="RefSeq" id="XP_046052695.1">
    <property type="nucleotide sequence ID" value="XM_046189744.1"/>
</dbReference>
<dbReference type="GeneID" id="70219698"/>
<sequence length="151" mass="16995">MTFNKEMEQDALLSEEAGRSSFSDANAESQTETFSFQQASRGASRLNLFPRKAILIHTFIFIVYTVLLLFVVVPILTSHETGSEVAYNSNIRITEEEINHIPGRKEQAIELPDGGYFATLNVYHNLHCIITTCPISLKNKREQMSTTIIIA</sequence>
<reference evidence="4" key="1">
    <citation type="journal article" date="2021" name="Nat. Commun.">
        <title>Genetic determinants of endophytism in the Arabidopsis root mycobiome.</title>
        <authorList>
            <person name="Mesny F."/>
            <person name="Miyauchi S."/>
            <person name="Thiergart T."/>
            <person name="Pickel B."/>
            <person name="Atanasova L."/>
            <person name="Karlsson M."/>
            <person name="Huettel B."/>
            <person name="Barry K.W."/>
            <person name="Haridas S."/>
            <person name="Chen C."/>
            <person name="Bauer D."/>
            <person name="Andreopoulos W."/>
            <person name="Pangilinan J."/>
            <person name="LaButti K."/>
            <person name="Riley R."/>
            <person name="Lipzen A."/>
            <person name="Clum A."/>
            <person name="Drula E."/>
            <person name="Henrissat B."/>
            <person name="Kohler A."/>
            <person name="Grigoriev I.V."/>
            <person name="Martin F.M."/>
            <person name="Hacquard S."/>
        </authorList>
    </citation>
    <scope>NUCLEOTIDE SEQUENCE</scope>
    <source>
        <strain evidence="4">MPI-CAGE-AT-0023</strain>
    </source>
</reference>
<comment type="caution">
    <text evidence="4">The sequence shown here is derived from an EMBL/GenBank/DDBJ whole genome shotgun (WGS) entry which is preliminary data.</text>
</comment>
<feature type="transmembrane region" description="Helical" evidence="3">
    <location>
        <begin position="54"/>
        <end position="76"/>
    </location>
</feature>
<dbReference type="InterPro" id="IPR021765">
    <property type="entry name" value="UstYa-like"/>
</dbReference>
<gene>
    <name evidence="4" type="ORF">BKA55DRAFT_535834</name>
</gene>
<protein>
    <submittedName>
        <fullName evidence="4">Uncharacterized protein</fullName>
    </submittedName>
</protein>
<dbReference type="AlphaFoldDB" id="A0A9P9KGL3"/>
<evidence type="ECO:0000256" key="3">
    <source>
        <dbReference type="SAM" id="Phobius"/>
    </source>
</evidence>
<proteinExistence type="inferred from homology"/>
<comment type="similarity">
    <text evidence="1">Belongs to the ustYa family.</text>
</comment>
<evidence type="ECO:0000313" key="4">
    <source>
        <dbReference type="EMBL" id="KAH7260818.1"/>
    </source>
</evidence>